<sequence length="235" mass="26792">MKDLKNVFTLPFFFSFFLVTSCQSDSVEEAESKSLTGDYWPTAIGNQWISSFNGKESSMKIISSENVNGQIYYKFDEFVGESEGIMSTSSYSLRKEKGDYYIKMDKFHFEQGNIKGETTAYESLFLKDYLEPNKSWTGRYTYKTTYNSLQIPTVDTSVDYTGTILEKGISLTVKGVKYKDVIKFRIVQQTIVVVQEIGEATAYTSSIDYWVSKNIGIIKIATKDSTTELLTYTLK</sequence>
<evidence type="ECO:0000313" key="2">
    <source>
        <dbReference type="Proteomes" id="UP001589589"/>
    </source>
</evidence>
<protein>
    <recommendedName>
        <fullName evidence="3">Lipoprotein</fullName>
    </recommendedName>
</protein>
<accession>A0ABV5FHD6</accession>
<dbReference type="EMBL" id="JBHMEX010000012">
    <property type="protein sequence ID" value="MFB9062938.1"/>
    <property type="molecule type" value="Genomic_DNA"/>
</dbReference>
<dbReference type="Proteomes" id="UP001589589">
    <property type="component" value="Unassembled WGS sequence"/>
</dbReference>
<dbReference type="RefSeq" id="WP_290265698.1">
    <property type="nucleotide sequence ID" value="NZ_JAUFQQ010000005.1"/>
</dbReference>
<name>A0ABV5FHD6_9FLAO</name>
<reference evidence="1 2" key="1">
    <citation type="submission" date="2024-09" db="EMBL/GenBank/DDBJ databases">
        <authorList>
            <person name="Sun Q."/>
            <person name="Mori K."/>
        </authorList>
    </citation>
    <scope>NUCLEOTIDE SEQUENCE [LARGE SCALE GENOMIC DNA]</scope>
    <source>
        <strain evidence="1 2">CECT 7908</strain>
    </source>
</reference>
<dbReference type="Gene3D" id="2.40.360.20">
    <property type="match status" value="1"/>
</dbReference>
<keyword evidence="2" id="KW-1185">Reference proteome</keyword>
<comment type="caution">
    <text evidence="1">The sequence shown here is derived from an EMBL/GenBank/DDBJ whole genome shotgun (WGS) entry which is preliminary data.</text>
</comment>
<gene>
    <name evidence="1" type="ORF">ACFFUQ_02825</name>
</gene>
<organism evidence="1 2">
    <name type="scientific">Flavobacterium branchiarum</name>
    <dbReference type="NCBI Taxonomy" id="1114870"/>
    <lineage>
        <taxon>Bacteria</taxon>
        <taxon>Pseudomonadati</taxon>
        <taxon>Bacteroidota</taxon>
        <taxon>Flavobacteriia</taxon>
        <taxon>Flavobacteriales</taxon>
        <taxon>Flavobacteriaceae</taxon>
        <taxon>Flavobacterium</taxon>
    </lineage>
</organism>
<dbReference type="PROSITE" id="PS51257">
    <property type="entry name" value="PROKAR_LIPOPROTEIN"/>
    <property type="match status" value="1"/>
</dbReference>
<proteinExistence type="predicted"/>
<evidence type="ECO:0000313" key="1">
    <source>
        <dbReference type="EMBL" id="MFB9062938.1"/>
    </source>
</evidence>
<evidence type="ECO:0008006" key="3">
    <source>
        <dbReference type="Google" id="ProtNLM"/>
    </source>
</evidence>